<evidence type="ECO:0000313" key="2">
    <source>
        <dbReference type="EMBL" id="MBW0469775.1"/>
    </source>
</evidence>
<dbReference type="AlphaFoldDB" id="A0A9Q3BRE3"/>
<feature type="region of interest" description="Disordered" evidence="1">
    <location>
        <begin position="77"/>
        <end position="103"/>
    </location>
</feature>
<feature type="compositionally biased region" description="Polar residues" evidence="1">
    <location>
        <begin position="86"/>
        <end position="99"/>
    </location>
</feature>
<protein>
    <submittedName>
        <fullName evidence="2">Uncharacterized protein</fullName>
    </submittedName>
</protein>
<comment type="caution">
    <text evidence="2">The sequence shown here is derived from an EMBL/GenBank/DDBJ whole genome shotgun (WGS) entry which is preliminary data.</text>
</comment>
<evidence type="ECO:0000313" key="3">
    <source>
        <dbReference type="Proteomes" id="UP000765509"/>
    </source>
</evidence>
<keyword evidence="3" id="KW-1185">Reference proteome</keyword>
<sequence>MDKMFETLQECHAQLRDASEETNKRLNQVFEEKHHCKRDSYWLDQGLKKLLNFYQNMKPQQQGHVLDNPYNQGDIKPDAFWENKSRSPSQYQEGENMSYSEKEELKQLPEASIWPKFSGTREYDHMEVFDYIDVLFIDVPRIPDY</sequence>
<dbReference type="EMBL" id="AVOT02002269">
    <property type="protein sequence ID" value="MBW0469775.1"/>
    <property type="molecule type" value="Genomic_DNA"/>
</dbReference>
<proteinExistence type="predicted"/>
<evidence type="ECO:0000256" key="1">
    <source>
        <dbReference type="SAM" id="MobiDB-lite"/>
    </source>
</evidence>
<gene>
    <name evidence="2" type="ORF">O181_009490</name>
</gene>
<organism evidence="2 3">
    <name type="scientific">Austropuccinia psidii MF-1</name>
    <dbReference type="NCBI Taxonomy" id="1389203"/>
    <lineage>
        <taxon>Eukaryota</taxon>
        <taxon>Fungi</taxon>
        <taxon>Dikarya</taxon>
        <taxon>Basidiomycota</taxon>
        <taxon>Pucciniomycotina</taxon>
        <taxon>Pucciniomycetes</taxon>
        <taxon>Pucciniales</taxon>
        <taxon>Sphaerophragmiaceae</taxon>
        <taxon>Austropuccinia</taxon>
    </lineage>
</organism>
<accession>A0A9Q3BRE3</accession>
<dbReference type="Proteomes" id="UP000765509">
    <property type="component" value="Unassembled WGS sequence"/>
</dbReference>
<reference evidence="2" key="1">
    <citation type="submission" date="2021-03" db="EMBL/GenBank/DDBJ databases">
        <title>Draft genome sequence of rust myrtle Austropuccinia psidii MF-1, a brazilian biotype.</title>
        <authorList>
            <person name="Quecine M.C."/>
            <person name="Pachon D.M.R."/>
            <person name="Bonatelli M.L."/>
            <person name="Correr F.H."/>
            <person name="Franceschini L.M."/>
            <person name="Leite T.F."/>
            <person name="Margarido G.R.A."/>
            <person name="Almeida C.A."/>
            <person name="Ferrarezi J.A."/>
            <person name="Labate C.A."/>
        </authorList>
    </citation>
    <scope>NUCLEOTIDE SEQUENCE</scope>
    <source>
        <strain evidence="2">MF-1</strain>
    </source>
</reference>
<name>A0A9Q3BRE3_9BASI</name>